<sequence>MPRPQPRLASKLRGFVCGPCLTKLQLQQQTPWQSRGIASRPRPKTQEPRESRPSQVTDSEPVFRFYEQTPDGHRREIDDDGDFLGLRGQDPLAKKVEESLLDIKDAEQGNSKGGFMSKLMNLIKPTNVEDGKRAGSPQIEDIIDMDETAVGSRLLQVPTNFAESLRVPLSPYKQIIFSEDQQVHDYTPKIATFNEHLHRVWKDFPKVLEGASEKDIAVKCSKLWRSYVLCRRGLLTAPKDVPGDVWWVLWEVFSSEAKWNTDRLPHIKILAEDISTAGQALPDSASLLYVEALFVSGDQENAIQLWEMAEDPYDERSMEFKNYWTLGAQMLAKNGQIDRAMEVAEILLGNTSEPENARILLPIIGASLNSEVEYAVQKAWALYVRFRVIMGPLLTMDDYDSVISGLLNANQGDLALRVFSDMMLTGSQFELQQDSTAQYKDVLGGKNLKNLRIKRTELTWEDSKALATLPKQFNNKYFFGKWMKKLIGDGELDLAHKVLHIMFQRGIRPDAKYINGLIGAWLRSGTTQDEQLAENLAWRMIDARLQFVKQRQGRQQFEGPVRAVVSVPDKKDHKTILGVMPNATIETFGLLVESYSRRVENTRVLEIYETLERAQIPANTFFLNQLLGVEVRSHNRFWAWENYIRLVHENGVRPDFDTFRCLWHLMQKQSDPALTRGNKNFTTCRTLFAEMVRCAPILRAQEEMPGDLYSTILLSFGLGDDQIGTAIALRALQSHFDMYPTPETARSVILQLSRVGRLNRVGLRPRRLKLDNTTRKRVDAVTNILATFKDRRVEELAKQGLVFDEITGDAKLEESLMLLCDILGYVASGRLDQEAAENLEQLTKTAAEEMGLPDHTPWRAQAGQD</sequence>
<reference evidence="3 4" key="1">
    <citation type="journal article" date="2018" name="IMA Fungus">
        <title>IMA Genome-F 9: Draft genome sequence of Annulohypoxylon stygium, Aspergillus mulundensis, Berkeleyomyces basicola (syn. Thielaviopsis basicola), Ceratocystis smalleyi, two Cercospora beticola strains, Coleophoma cylindrospora, Fusarium fracticaudum, Phialophora cf. hyalina, and Morchella septimelata.</title>
        <authorList>
            <person name="Wingfield B.D."/>
            <person name="Bills G.F."/>
            <person name="Dong Y."/>
            <person name="Huang W."/>
            <person name="Nel W.J."/>
            <person name="Swalarsk-Parry B.S."/>
            <person name="Vaghefi N."/>
            <person name="Wilken P.M."/>
            <person name="An Z."/>
            <person name="de Beer Z.W."/>
            <person name="De Vos L."/>
            <person name="Chen L."/>
            <person name="Duong T.A."/>
            <person name="Gao Y."/>
            <person name="Hammerbacher A."/>
            <person name="Kikkert J.R."/>
            <person name="Li Y."/>
            <person name="Li H."/>
            <person name="Li K."/>
            <person name="Li Q."/>
            <person name="Liu X."/>
            <person name="Ma X."/>
            <person name="Naidoo K."/>
            <person name="Pethybridge S.J."/>
            <person name="Sun J."/>
            <person name="Steenkamp E.T."/>
            <person name="van der Nest M.A."/>
            <person name="van Wyk S."/>
            <person name="Wingfield M.J."/>
            <person name="Xiong C."/>
            <person name="Yue Q."/>
            <person name="Zhang X."/>
        </authorList>
    </citation>
    <scope>NUCLEOTIDE SEQUENCE [LARGE SCALE GENOMIC DNA]</scope>
    <source>
        <strain evidence="3 4">BP5796</strain>
    </source>
</reference>
<dbReference type="EMBL" id="PDLN01000010">
    <property type="protein sequence ID" value="RDW74055.1"/>
    <property type="molecule type" value="Genomic_DNA"/>
</dbReference>
<evidence type="ECO:0000313" key="3">
    <source>
        <dbReference type="EMBL" id="RDW74055.1"/>
    </source>
</evidence>
<comment type="caution">
    <text evidence="3">The sequence shown here is derived from an EMBL/GenBank/DDBJ whole genome shotgun (WGS) entry which is preliminary data.</text>
</comment>
<dbReference type="AlphaFoldDB" id="A0A3D8RJ36"/>
<evidence type="ECO:0000256" key="1">
    <source>
        <dbReference type="ARBA" id="ARBA00022737"/>
    </source>
</evidence>
<keyword evidence="4" id="KW-1185">Reference proteome</keyword>
<evidence type="ECO:0000313" key="4">
    <source>
        <dbReference type="Proteomes" id="UP000256328"/>
    </source>
</evidence>
<name>A0A3D8RJ36_9HELO</name>
<dbReference type="InterPro" id="IPR011990">
    <property type="entry name" value="TPR-like_helical_dom_sf"/>
</dbReference>
<dbReference type="Gene3D" id="1.25.40.10">
    <property type="entry name" value="Tetratricopeptide repeat domain"/>
    <property type="match status" value="1"/>
</dbReference>
<proteinExistence type="predicted"/>
<dbReference type="PANTHER" id="PTHR47942:SF63">
    <property type="entry name" value="PENTATRICOPEPTIDE REPEAT-CONTAINING PROTEIN"/>
    <property type="match status" value="1"/>
</dbReference>
<dbReference type="InterPro" id="IPR051222">
    <property type="entry name" value="PPR/CCM1_RNA-binding"/>
</dbReference>
<feature type="region of interest" description="Disordered" evidence="2">
    <location>
        <begin position="27"/>
        <end position="76"/>
    </location>
</feature>
<dbReference type="PANTHER" id="PTHR47942">
    <property type="entry name" value="TETRATRICOPEPTIDE REPEAT (TPR)-LIKE SUPERFAMILY PROTEIN-RELATED"/>
    <property type="match status" value="1"/>
</dbReference>
<dbReference type="OrthoDB" id="185373at2759"/>
<keyword evidence="1" id="KW-0677">Repeat</keyword>
<accession>A0A3D8RJ36</accession>
<dbReference type="Proteomes" id="UP000256328">
    <property type="component" value="Unassembled WGS sequence"/>
</dbReference>
<evidence type="ECO:0000256" key="2">
    <source>
        <dbReference type="SAM" id="MobiDB-lite"/>
    </source>
</evidence>
<evidence type="ECO:0008006" key="5">
    <source>
        <dbReference type="Google" id="ProtNLM"/>
    </source>
</evidence>
<protein>
    <recommendedName>
        <fullName evidence="5">Pentatricopeptide repeat protein</fullName>
    </recommendedName>
</protein>
<gene>
    <name evidence="3" type="ORF">BP5796_07497</name>
</gene>
<organism evidence="3 4">
    <name type="scientific">Coleophoma crateriformis</name>
    <dbReference type="NCBI Taxonomy" id="565419"/>
    <lineage>
        <taxon>Eukaryota</taxon>
        <taxon>Fungi</taxon>
        <taxon>Dikarya</taxon>
        <taxon>Ascomycota</taxon>
        <taxon>Pezizomycotina</taxon>
        <taxon>Leotiomycetes</taxon>
        <taxon>Helotiales</taxon>
        <taxon>Dermateaceae</taxon>
        <taxon>Coleophoma</taxon>
    </lineage>
</organism>